<dbReference type="GO" id="GO:0048039">
    <property type="term" value="F:ubiquinone binding"/>
    <property type="evidence" value="ECO:0007669"/>
    <property type="project" value="TreeGrafter"/>
</dbReference>
<evidence type="ECO:0000259" key="18">
    <source>
        <dbReference type="Pfam" id="PF00361"/>
    </source>
</evidence>
<feature type="transmembrane region" description="Helical" evidence="17">
    <location>
        <begin position="53"/>
        <end position="76"/>
    </location>
</feature>
<feature type="transmembrane region" description="Helical" evidence="17">
    <location>
        <begin position="7"/>
        <end position="33"/>
    </location>
</feature>
<keyword evidence="15 17" id="KW-0472">Membrane</keyword>
<comment type="catalytic activity">
    <reaction evidence="16 17">
        <text>a ubiquinone + NADH + 5 H(+)(in) = a ubiquinol + NAD(+) + 4 H(+)(out)</text>
        <dbReference type="Rhea" id="RHEA:29091"/>
        <dbReference type="Rhea" id="RHEA-COMP:9565"/>
        <dbReference type="Rhea" id="RHEA-COMP:9566"/>
        <dbReference type="ChEBI" id="CHEBI:15378"/>
        <dbReference type="ChEBI" id="CHEBI:16389"/>
        <dbReference type="ChEBI" id="CHEBI:17976"/>
        <dbReference type="ChEBI" id="CHEBI:57540"/>
        <dbReference type="ChEBI" id="CHEBI:57945"/>
        <dbReference type="EC" id="7.1.1.2"/>
    </reaction>
</comment>
<evidence type="ECO:0000256" key="14">
    <source>
        <dbReference type="ARBA" id="ARBA00023128"/>
    </source>
</evidence>
<evidence type="ECO:0000256" key="5">
    <source>
        <dbReference type="ARBA" id="ARBA00021006"/>
    </source>
</evidence>
<dbReference type="Pfam" id="PF00361">
    <property type="entry name" value="Proton_antipo_M"/>
    <property type="match status" value="1"/>
</dbReference>
<keyword evidence="9" id="KW-1278">Translocase</keyword>
<feature type="transmembrane region" description="Helical" evidence="17">
    <location>
        <begin position="268"/>
        <end position="290"/>
    </location>
</feature>
<dbReference type="GO" id="GO:0042773">
    <property type="term" value="P:ATP synthesis coupled electron transport"/>
    <property type="evidence" value="ECO:0007669"/>
    <property type="project" value="InterPro"/>
</dbReference>
<feature type="domain" description="NADH:ubiquinone oxidoreductase chain 4 N-terminal" evidence="19">
    <location>
        <begin position="1"/>
        <end position="100"/>
    </location>
</feature>
<organism evidence="20">
    <name type="scientific">Brachyplatys subaeneus</name>
    <dbReference type="NCBI Taxonomy" id="355284"/>
    <lineage>
        <taxon>Eukaryota</taxon>
        <taxon>Metazoa</taxon>
        <taxon>Ecdysozoa</taxon>
        <taxon>Arthropoda</taxon>
        <taxon>Hexapoda</taxon>
        <taxon>Insecta</taxon>
        <taxon>Pterygota</taxon>
        <taxon>Neoptera</taxon>
        <taxon>Paraneoptera</taxon>
        <taxon>Hemiptera</taxon>
        <taxon>Heteroptera</taxon>
        <taxon>Panheteroptera</taxon>
        <taxon>Pentatomomorpha</taxon>
        <taxon>Pentatomoidea</taxon>
        <taxon>Plataspidae</taxon>
        <taxon>Brachyplatys</taxon>
    </lineage>
</organism>
<dbReference type="PANTHER" id="PTHR43507:SF20">
    <property type="entry name" value="NADH-UBIQUINONE OXIDOREDUCTASE CHAIN 4"/>
    <property type="match status" value="1"/>
</dbReference>
<evidence type="ECO:0000256" key="13">
    <source>
        <dbReference type="ARBA" id="ARBA00023075"/>
    </source>
</evidence>
<dbReference type="EMBL" id="MF173836">
    <property type="protein sequence ID" value="AVJ52478.1"/>
    <property type="molecule type" value="Genomic_DNA"/>
</dbReference>
<keyword evidence="7 17" id="KW-0679">Respiratory chain</keyword>
<dbReference type="InterPro" id="IPR003918">
    <property type="entry name" value="NADH_UbQ_OxRdtase"/>
</dbReference>
<geneLocation type="mitochondrion" evidence="20"/>
<gene>
    <name evidence="20" type="primary">ND4</name>
</gene>
<name>A0A2P1CMD6_9HEMI</name>
<dbReference type="PRINTS" id="PR01437">
    <property type="entry name" value="NUOXDRDTASE4"/>
</dbReference>
<feature type="transmembrane region" description="Helical" evidence="17">
    <location>
        <begin position="417"/>
        <end position="440"/>
    </location>
</feature>
<sequence>MMKFIFYLFFLTLLLSNFCLFMYSLILFSFLFIYLNVGLPYSCMISGLFCMDLLSYSLISLTCWIVFLMVLSSYLVYMKGYHVIEFLLIVLILFISLFLAFSFYNLLLFYISFEFVLIPTLFLLFGWGYQPERLIAGYYLLFYTLFASLPLLLSLFYISNSCFTLSYFLVNIELNFYLFMSLIIAFMVKMPMLFFHSWLPKAHVESPISGSMILAGVLLKLGGYGLYRVFTFSSYYIPFGNYLFVAIGLFSTFVIGLLCLYQTDMKSLIAYSSVSHMGLVIIGIMVYNIYGYFGSFILMIGHAFCSSGLFCLSYIVYERTHSRSLFINKGLMVFIPNLSMFFFIFCIFNMAAPPTLNFLGEIFIINGLISWDYLIYLFMMLSSFFSCCYSIYLYSVINHGHYYSGLMLFSSVTIREYLLLILHFVPLAILFMSFELFSLFI</sequence>
<accession>A0A2P1CMD6</accession>
<keyword evidence="13 17" id="KW-0830">Ubiquinone</keyword>
<evidence type="ECO:0000256" key="2">
    <source>
        <dbReference type="ARBA" id="ARBA00004225"/>
    </source>
</evidence>
<dbReference type="GO" id="GO:0015990">
    <property type="term" value="P:electron transport coupled proton transport"/>
    <property type="evidence" value="ECO:0007669"/>
    <property type="project" value="TreeGrafter"/>
</dbReference>
<dbReference type="PANTHER" id="PTHR43507">
    <property type="entry name" value="NADH-UBIQUINONE OXIDOREDUCTASE CHAIN 4"/>
    <property type="match status" value="1"/>
</dbReference>
<evidence type="ECO:0000256" key="16">
    <source>
        <dbReference type="ARBA" id="ARBA00049551"/>
    </source>
</evidence>
<feature type="transmembrane region" description="Helical" evidence="17">
    <location>
        <begin position="239"/>
        <end position="261"/>
    </location>
</feature>
<feature type="transmembrane region" description="Helical" evidence="17">
    <location>
        <begin position="208"/>
        <end position="227"/>
    </location>
</feature>
<feature type="transmembrane region" description="Helical" evidence="17">
    <location>
        <begin position="329"/>
        <end position="353"/>
    </location>
</feature>
<evidence type="ECO:0000256" key="9">
    <source>
        <dbReference type="ARBA" id="ARBA00022967"/>
    </source>
</evidence>
<protein>
    <recommendedName>
        <fullName evidence="5 17">NADH-ubiquinone oxidoreductase chain 4</fullName>
        <ecNumber evidence="4 17">7.1.1.2</ecNumber>
    </recommendedName>
</protein>
<evidence type="ECO:0000256" key="15">
    <source>
        <dbReference type="ARBA" id="ARBA00023136"/>
    </source>
</evidence>
<comment type="function">
    <text evidence="17">Core subunit of the mitochondrial membrane respiratory chain NADH dehydrogenase (Complex I) which catalyzes electron transfer from NADH through the respiratory chain, using ubiquinone as an electron acceptor. Essential for the catalytic activity and assembly of complex I.</text>
</comment>
<evidence type="ECO:0000256" key="3">
    <source>
        <dbReference type="ARBA" id="ARBA00009025"/>
    </source>
</evidence>
<evidence type="ECO:0000256" key="1">
    <source>
        <dbReference type="ARBA" id="ARBA00003257"/>
    </source>
</evidence>
<keyword evidence="6 17" id="KW-0813">Transport</keyword>
<keyword evidence="12 17" id="KW-0520">NAD</keyword>
<dbReference type="InterPro" id="IPR000260">
    <property type="entry name" value="NADH4_N"/>
</dbReference>
<dbReference type="EC" id="7.1.1.2" evidence="4 17"/>
<keyword evidence="10 17" id="KW-0249">Electron transport</keyword>
<evidence type="ECO:0000313" key="20">
    <source>
        <dbReference type="EMBL" id="AVJ52478.1"/>
    </source>
</evidence>
<feature type="domain" description="NADH:quinone oxidoreductase/Mrp antiporter transmembrane" evidence="18">
    <location>
        <begin position="105"/>
        <end position="385"/>
    </location>
</feature>
<comment type="function">
    <text evidence="1">Core subunit of the mitochondrial membrane respiratory chain NADH dehydrogenase (Complex I) that is believed to belong to the minimal assembly required for catalysis. Complex I functions in the transfer of electrons from NADH to the respiratory chain. The immediate electron acceptor for the enzyme is believed to be ubiquinone.</text>
</comment>
<comment type="subcellular location">
    <subcellularLocation>
        <location evidence="2 17">Mitochondrion membrane</location>
        <topology evidence="2 17">Multi-pass membrane protein</topology>
    </subcellularLocation>
</comment>
<evidence type="ECO:0000256" key="10">
    <source>
        <dbReference type="ARBA" id="ARBA00022982"/>
    </source>
</evidence>
<feature type="transmembrane region" description="Helical" evidence="17">
    <location>
        <begin position="296"/>
        <end position="317"/>
    </location>
</feature>
<evidence type="ECO:0000256" key="12">
    <source>
        <dbReference type="ARBA" id="ARBA00023027"/>
    </source>
</evidence>
<dbReference type="GO" id="GO:0031966">
    <property type="term" value="C:mitochondrial membrane"/>
    <property type="evidence" value="ECO:0007669"/>
    <property type="project" value="UniProtKB-SubCell"/>
</dbReference>
<evidence type="ECO:0000256" key="6">
    <source>
        <dbReference type="ARBA" id="ARBA00022448"/>
    </source>
</evidence>
<evidence type="ECO:0000256" key="17">
    <source>
        <dbReference type="RuleBase" id="RU003297"/>
    </source>
</evidence>
<evidence type="ECO:0000256" key="4">
    <source>
        <dbReference type="ARBA" id="ARBA00012944"/>
    </source>
</evidence>
<feature type="transmembrane region" description="Helical" evidence="17">
    <location>
        <begin position="107"/>
        <end position="127"/>
    </location>
</feature>
<dbReference type="Pfam" id="PF01059">
    <property type="entry name" value="Oxidored_q5_N"/>
    <property type="match status" value="1"/>
</dbReference>
<evidence type="ECO:0000256" key="7">
    <source>
        <dbReference type="ARBA" id="ARBA00022660"/>
    </source>
</evidence>
<dbReference type="GO" id="GO:0008137">
    <property type="term" value="F:NADH dehydrogenase (ubiquinone) activity"/>
    <property type="evidence" value="ECO:0007669"/>
    <property type="project" value="UniProtKB-UniRule"/>
</dbReference>
<evidence type="ECO:0000256" key="11">
    <source>
        <dbReference type="ARBA" id="ARBA00022989"/>
    </source>
</evidence>
<dbReference type="InterPro" id="IPR001750">
    <property type="entry name" value="ND/Mrp_TM"/>
</dbReference>
<keyword evidence="14 17" id="KW-0496">Mitochondrion</keyword>
<dbReference type="AlphaFoldDB" id="A0A2P1CMD6"/>
<feature type="transmembrane region" description="Helical" evidence="17">
    <location>
        <begin position="373"/>
        <end position="397"/>
    </location>
</feature>
<dbReference type="GO" id="GO:0003954">
    <property type="term" value="F:NADH dehydrogenase activity"/>
    <property type="evidence" value="ECO:0007669"/>
    <property type="project" value="TreeGrafter"/>
</dbReference>
<keyword evidence="11 17" id="KW-1133">Transmembrane helix</keyword>
<evidence type="ECO:0000259" key="19">
    <source>
        <dbReference type="Pfam" id="PF01059"/>
    </source>
</evidence>
<evidence type="ECO:0000256" key="8">
    <source>
        <dbReference type="ARBA" id="ARBA00022692"/>
    </source>
</evidence>
<proteinExistence type="inferred from homology"/>
<feature type="transmembrane region" description="Helical" evidence="17">
    <location>
        <begin position="83"/>
        <end position="101"/>
    </location>
</feature>
<reference evidence="20" key="1">
    <citation type="journal article" date="2018" name="Cladistics">
        <title>Phylogeny and the colourful history of jewel bugs (Insecta: Hemiptera: Scutelleridae).</title>
        <authorList>
            <person name="Wu Y."/>
            <person name="Redei D."/>
            <person name="Eger J."/>
            <person name="Wang Y."/>
            <person name="Wu H."/>
            <person name="Carapezza A."/>
            <person name="Kment P."/>
            <person name="Cai B."/>
            <person name="Sun X."/>
            <person name="Guo P."/>
            <person name="Luo J."/>
            <person name="Xie Q."/>
        </authorList>
    </citation>
    <scope>NUCLEOTIDE SEQUENCE</scope>
</reference>
<comment type="similarity">
    <text evidence="3 17">Belongs to the complex I subunit 4 family.</text>
</comment>
<keyword evidence="8 17" id="KW-0812">Transmembrane</keyword>
<feature type="transmembrane region" description="Helical" evidence="17">
    <location>
        <begin position="139"/>
        <end position="159"/>
    </location>
</feature>